<reference evidence="2" key="1">
    <citation type="journal article" date="2022" name="Mol. Ecol. Resour.">
        <title>The genomes of chicory, endive, great burdock and yacon provide insights into Asteraceae palaeo-polyploidization history and plant inulin production.</title>
        <authorList>
            <person name="Fan W."/>
            <person name="Wang S."/>
            <person name="Wang H."/>
            <person name="Wang A."/>
            <person name="Jiang F."/>
            <person name="Liu H."/>
            <person name="Zhao H."/>
            <person name="Xu D."/>
            <person name="Zhang Y."/>
        </authorList>
    </citation>
    <scope>NUCLEOTIDE SEQUENCE [LARGE SCALE GENOMIC DNA]</scope>
    <source>
        <strain evidence="2">cv. Punajuju</strain>
    </source>
</reference>
<reference evidence="1 2" key="2">
    <citation type="journal article" date="2022" name="Mol. Ecol. Resour.">
        <title>The genomes of chicory, endive, great burdock and yacon provide insights into Asteraceae paleo-polyploidization history and plant inulin production.</title>
        <authorList>
            <person name="Fan W."/>
            <person name="Wang S."/>
            <person name="Wang H."/>
            <person name="Wang A."/>
            <person name="Jiang F."/>
            <person name="Liu H."/>
            <person name="Zhao H."/>
            <person name="Xu D."/>
            <person name="Zhang Y."/>
        </authorList>
    </citation>
    <scope>NUCLEOTIDE SEQUENCE [LARGE SCALE GENOMIC DNA]</scope>
    <source>
        <strain evidence="2">cv. Punajuju</strain>
        <tissue evidence="1">Leaves</tissue>
    </source>
</reference>
<evidence type="ECO:0000313" key="1">
    <source>
        <dbReference type="EMBL" id="KAI3788826.1"/>
    </source>
</evidence>
<accession>A0ACB9H007</accession>
<keyword evidence="2" id="KW-1185">Reference proteome</keyword>
<dbReference type="Proteomes" id="UP001055811">
    <property type="component" value="Linkage Group LG01"/>
</dbReference>
<sequence>MDVSKTGNLNGNSSGNLTENLSTGTALLLYTREVDGSDELFRKNDDVTKEDEVPDSLQGTKLDDNVLNDDENCEVCKSTEKFKGVQTDQTGDSESHIGSGAVATNYFDPKINSSADFEPEDGDVPNINGKTIQTQSIDLNSAPCHNNVGAGMESAKDDCDGKQDQVKNKQKKTKKTCSSKNTHSSMKFKDVIRANNKIQKTKNIDEEVGFRLDGFEDQLRVEIEGEGVSKLQS</sequence>
<protein>
    <submittedName>
        <fullName evidence="1">Uncharacterized protein</fullName>
    </submittedName>
</protein>
<evidence type="ECO:0000313" key="2">
    <source>
        <dbReference type="Proteomes" id="UP001055811"/>
    </source>
</evidence>
<organism evidence="1 2">
    <name type="scientific">Cichorium intybus</name>
    <name type="common">Chicory</name>
    <dbReference type="NCBI Taxonomy" id="13427"/>
    <lineage>
        <taxon>Eukaryota</taxon>
        <taxon>Viridiplantae</taxon>
        <taxon>Streptophyta</taxon>
        <taxon>Embryophyta</taxon>
        <taxon>Tracheophyta</taxon>
        <taxon>Spermatophyta</taxon>
        <taxon>Magnoliopsida</taxon>
        <taxon>eudicotyledons</taxon>
        <taxon>Gunneridae</taxon>
        <taxon>Pentapetalae</taxon>
        <taxon>asterids</taxon>
        <taxon>campanulids</taxon>
        <taxon>Asterales</taxon>
        <taxon>Asteraceae</taxon>
        <taxon>Cichorioideae</taxon>
        <taxon>Cichorieae</taxon>
        <taxon>Cichoriinae</taxon>
        <taxon>Cichorium</taxon>
    </lineage>
</organism>
<comment type="caution">
    <text evidence="1">The sequence shown here is derived from an EMBL/GenBank/DDBJ whole genome shotgun (WGS) entry which is preliminary data.</text>
</comment>
<name>A0ACB9H007_CICIN</name>
<gene>
    <name evidence="1" type="ORF">L2E82_01604</name>
</gene>
<dbReference type="EMBL" id="CM042009">
    <property type="protein sequence ID" value="KAI3788826.1"/>
    <property type="molecule type" value="Genomic_DNA"/>
</dbReference>
<proteinExistence type="predicted"/>